<dbReference type="OrthoDB" id="1264624at2"/>
<dbReference type="RefSeq" id="WP_116033834.1">
    <property type="nucleotide sequence ID" value="NZ_JBHLVV010000052.1"/>
</dbReference>
<accession>A0A3D9D015</accession>
<name>A0A3D9D015_9FLAO</name>
<evidence type="ECO:0000313" key="2">
    <source>
        <dbReference type="Proteomes" id="UP000256326"/>
    </source>
</evidence>
<organism evidence="1 2">
    <name type="scientific">Epilithonimonas hispanica</name>
    <dbReference type="NCBI Taxonomy" id="358687"/>
    <lineage>
        <taxon>Bacteria</taxon>
        <taxon>Pseudomonadati</taxon>
        <taxon>Bacteroidota</taxon>
        <taxon>Flavobacteriia</taxon>
        <taxon>Flavobacteriales</taxon>
        <taxon>Weeksellaceae</taxon>
        <taxon>Chryseobacterium group</taxon>
        <taxon>Epilithonimonas</taxon>
    </lineage>
</organism>
<keyword evidence="2" id="KW-1185">Reference proteome</keyword>
<protein>
    <submittedName>
        <fullName evidence="1">Uncharacterized protein</fullName>
    </submittedName>
</protein>
<comment type="caution">
    <text evidence="1">The sequence shown here is derived from an EMBL/GenBank/DDBJ whole genome shotgun (WGS) entry which is preliminary data.</text>
</comment>
<dbReference type="Proteomes" id="UP000256326">
    <property type="component" value="Unassembled WGS sequence"/>
</dbReference>
<gene>
    <name evidence="1" type="ORF">DRF58_05945</name>
</gene>
<reference evidence="1 2" key="1">
    <citation type="journal article" date="2006" name="Int. J. Syst. Evol. Microbiol.">
        <title>Chryseobacterium hispanicum sp. nov., isolated from the drinking water distribution system of Sevilla, Spain.</title>
        <authorList>
            <person name="Gallego V."/>
            <person name="Garcia M.T."/>
            <person name="Ventosa A."/>
        </authorList>
    </citation>
    <scope>NUCLEOTIDE SEQUENCE [LARGE SCALE GENOMIC DNA]</scope>
    <source>
        <strain evidence="1 2">KCTC 22104</strain>
    </source>
</reference>
<sequence length="81" mass="9521">MKINGYEYTQEEVLEALREKGYLILPFRTYDEEHIHGSGFIMNWYNTQCAVKGDETPSDENVWQNVAIKEFTKSFTKPKLV</sequence>
<evidence type="ECO:0000313" key="1">
    <source>
        <dbReference type="EMBL" id="REC71356.1"/>
    </source>
</evidence>
<dbReference type="AlphaFoldDB" id="A0A3D9D015"/>
<dbReference type="EMBL" id="QNUG01000010">
    <property type="protein sequence ID" value="REC71356.1"/>
    <property type="molecule type" value="Genomic_DNA"/>
</dbReference>
<proteinExistence type="predicted"/>